<dbReference type="Pfam" id="PF01094">
    <property type="entry name" value="ANF_receptor"/>
    <property type="match status" value="1"/>
</dbReference>
<keyword evidence="2" id="KW-0812">Transmembrane</keyword>
<dbReference type="PANTHER" id="PTHR10519:SF77">
    <property type="entry name" value="GAMMA-AMINOBUTYRIC ACID TYPE B RECEPTOR SUBUNIT 1"/>
    <property type="match status" value="1"/>
</dbReference>
<keyword evidence="6" id="KW-0675">Receptor</keyword>
<accession>A0A915KU10</accession>
<keyword evidence="3" id="KW-1133">Transmembrane helix</keyword>
<proteinExistence type="predicted"/>
<dbReference type="Gene3D" id="3.40.50.2300">
    <property type="match status" value="1"/>
</dbReference>
<dbReference type="InterPro" id="IPR028082">
    <property type="entry name" value="Peripla_BP_I"/>
</dbReference>
<evidence type="ECO:0000256" key="2">
    <source>
        <dbReference type="ARBA" id="ARBA00022692"/>
    </source>
</evidence>
<dbReference type="OMA" id="NWTRIHI"/>
<reference evidence="11" key="1">
    <citation type="submission" date="2022-11" db="UniProtKB">
        <authorList>
            <consortium name="WormBaseParasite"/>
        </authorList>
    </citation>
    <scope>IDENTIFICATION</scope>
</reference>
<keyword evidence="10" id="KW-1185">Reference proteome</keyword>
<evidence type="ECO:0000256" key="6">
    <source>
        <dbReference type="ARBA" id="ARBA00023170"/>
    </source>
</evidence>
<organism evidence="10 11">
    <name type="scientific">Romanomermis culicivorax</name>
    <name type="common">Nematode worm</name>
    <dbReference type="NCBI Taxonomy" id="13658"/>
    <lineage>
        <taxon>Eukaryota</taxon>
        <taxon>Metazoa</taxon>
        <taxon>Ecdysozoa</taxon>
        <taxon>Nematoda</taxon>
        <taxon>Enoplea</taxon>
        <taxon>Dorylaimia</taxon>
        <taxon>Mermithida</taxon>
        <taxon>Mermithoidea</taxon>
        <taxon>Mermithidae</taxon>
        <taxon>Romanomermis</taxon>
    </lineage>
</organism>
<dbReference type="GO" id="GO:0007214">
    <property type="term" value="P:gamma-aminobutyric acid signaling pathway"/>
    <property type="evidence" value="ECO:0007669"/>
    <property type="project" value="TreeGrafter"/>
</dbReference>
<evidence type="ECO:0000256" key="1">
    <source>
        <dbReference type="ARBA" id="ARBA00004370"/>
    </source>
</evidence>
<evidence type="ECO:0000256" key="7">
    <source>
        <dbReference type="ARBA" id="ARBA00023180"/>
    </source>
</evidence>
<comment type="subcellular location">
    <subcellularLocation>
        <location evidence="1">Membrane</location>
    </subcellularLocation>
</comment>
<dbReference type="GO" id="GO:0004965">
    <property type="term" value="F:G protein-coupled GABA receptor activity"/>
    <property type="evidence" value="ECO:0007669"/>
    <property type="project" value="InterPro"/>
</dbReference>
<evidence type="ECO:0000256" key="3">
    <source>
        <dbReference type="ARBA" id="ARBA00022989"/>
    </source>
</evidence>
<dbReference type="Proteomes" id="UP000887565">
    <property type="component" value="Unplaced"/>
</dbReference>
<keyword evidence="7" id="KW-0325">Glycoprotein</keyword>
<dbReference type="SUPFAM" id="SSF53822">
    <property type="entry name" value="Periplasmic binding protein-like I"/>
    <property type="match status" value="1"/>
</dbReference>
<feature type="domain" description="Receptor ligand binding region" evidence="9">
    <location>
        <begin position="3"/>
        <end position="93"/>
    </location>
</feature>
<dbReference type="GO" id="GO:0038039">
    <property type="term" value="C:G protein-coupled receptor heterodimeric complex"/>
    <property type="evidence" value="ECO:0007669"/>
    <property type="project" value="TreeGrafter"/>
</dbReference>
<dbReference type="InterPro" id="IPR002455">
    <property type="entry name" value="GPCR3_GABA-B"/>
</dbReference>
<protein>
    <submittedName>
        <fullName evidence="11">Receptor ligand binding region domain-containing protein</fullName>
    </submittedName>
</protein>
<dbReference type="PRINTS" id="PR01176">
    <property type="entry name" value="GABABRECEPTR"/>
</dbReference>
<dbReference type="AlphaFoldDB" id="A0A915KU10"/>
<sequence length="119" mass="13463">MYDLLYNPPTKLVLMSGCSAVTTLVAEAAPEWNMIVVGYGSSSPALSNRARFPTLFRTHPSATIHNPSRMYMFHKFGWNKIAIMQTSEELFESVSCCCCCCCCFCFDDVNKFLTSKKYR</sequence>
<keyword evidence="8" id="KW-0807">Transducer</keyword>
<evidence type="ECO:0000256" key="4">
    <source>
        <dbReference type="ARBA" id="ARBA00023040"/>
    </source>
</evidence>
<name>A0A915KU10_ROMCU</name>
<evidence type="ECO:0000256" key="5">
    <source>
        <dbReference type="ARBA" id="ARBA00023136"/>
    </source>
</evidence>
<dbReference type="InterPro" id="IPR001828">
    <property type="entry name" value="ANF_lig-bd_rcpt"/>
</dbReference>
<evidence type="ECO:0000313" key="10">
    <source>
        <dbReference type="Proteomes" id="UP000887565"/>
    </source>
</evidence>
<keyword evidence="5" id="KW-0472">Membrane</keyword>
<dbReference type="PANTHER" id="PTHR10519">
    <property type="entry name" value="GABA-B RECEPTOR"/>
    <property type="match status" value="1"/>
</dbReference>
<evidence type="ECO:0000313" key="11">
    <source>
        <dbReference type="WBParaSite" id="nRc.2.0.1.t42411-RA"/>
    </source>
</evidence>
<evidence type="ECO:0000259" key="9">
    <source>
        <dbReference type="Pfam" id="PF01094"/>
    </source>
</evidence>
<evidence type="ECO:0000256" key="8">
    <source>
        <dbReference type="ARBA" id="ARBA00023224"/>
    </source>
</evidence>
<dbReference type="WBParaSite" id="nRc.2.0.1.t42411-RA">
    <property type="protein sequence ID" value="nRc.2.0.1.t42411-RA"/>
    <property type="gene ID" value="nRc.2.0.1.g42411"/>
</dbReference>
<keyword evidence="4" id="KW-0297">G-protein coupled receptor</keyword>